<name>A0A135P1Y0_9HYPH</name>
<dbReference type="GO" id="GO:0047470">
    <property type="term" value="F:(1,4)-alpha-D-glucan 1-alpha-D-glucosylmutase activity"/>
    <property type="evidence" value="ECO:0007669"/>
    <property type="project" value="TreeGrafter"/>
</dbReference>
<protein>
    <submittedName>
        <fullName evidence="2">Malto-oligosyltrehalose synthase</fullName>
    </submittedName>
</protein>
<dbReference type="GO" id="GO:0030980">
    <property type="term" value="P:alpha-glucan catabolic process"/>
    <property type="evidence" value="ECO:0007669"/>
    <property type="project" value="TreeGrafter"/>
</dbReference>
<feature type="domain" description="Glycosyl hydrolase family 13 catalytic" evidence="1">
    <location>
        <begin position="12"/>
        <end position="384"/>
    </location>
</feature>
<organism evidence="2 3">
    <name type="scientific">Agrobacterium bohemicum</name>
    <dbReference type="NCBI Taxonomy" id="2052828"/>
    <lineage>
        <taxon>Bacteria</taxon>
        <taxon>Pseudomonadati</taxon>
        <taxon>Pseudomonadota</taxon>
        <taxon>Alphaproteobacteria</taxon>
        <taxon>Hyphomicrobiales</taxon>
        <taxon>Rhizobiaceae</taxon>
        <taxon>Rhizobium/Agrobacterium group</taxon>
        <taxon>Agrobacterium</taxon>
    </lineage>
</organism>
<keyword evidence="3" id="KW-1185">Reference proteome</keyword>
<dbReference type="SMART" id="SM00642">
    <property type="entry name" value="Aamy"/>
    <property type="match status" value="1"/>
</dbReference>
<dbReference type="AlphaFoldDB" id="A0A135P1Y0"/>
<dbReference type="Pfam" id="PF00128">
    <property type="entry name" value="Alpha-amylase"/>
    <property type="match status" value="1"/>
</dbReference>
<evidence type="ECO:0000313" key="2">
    <source>
        <dbReference type="EMBL" id="KXG85437.1"/>
    </source>
</evidence>
<gene>
    <name evidence="2" type="ORF">ATO67_07730</name>
</gene>
<comment type="caution">
    <text evidence="2">The sequence shown here is derived from an EMBL/GenBank/DDBJ whole genome shotgun (WGS) entry which is preliminary data.</text>
</comment>
<dbReference type="EMBL" id="LNUW01000033">
    <property type="protein sequence ID" value="KXG85437.1"/>
    <property type="molecule type" value="Genomic_DNA"/>
</dbReference>
<dbReference type="Gene3D" id="1.10.150.200">
    <property type="entry name" value="Maltooligosyl trehalose synthase, domain 3"/>
    <property type="match status" value="1"/>
</dbReference>
<reference evidence="2 3" key="1">
    <citation type="submission" date="2015-11" db="EMBL/GenBank/DDBJ databases">
        <title>Draft genome sequence of Agrobacterium sp. R89-1.</title>
        <authorList>
            <person name="Zahradnik J."/>
            <person name="Kyslikova E."/>
            <person name="Palyzova A."/>
            <person name="Kyslik P."/>
        </authorList>
    </citation>
    <scope>NUCLEOTIDE SEQUENCE [LARGE SCALE GENOMIC DNA]</scope>
    <source>
        <strain evidence="2 3">R89-1</strain>
    </source>
</reference>
<evidence type="ECO:0000313" key="3">
    <source>
        <dbReference type="Proteomes" id="UP000070498"/>
    </source>
</evidence>
<dbReference type="Proteomes" id="UP000070498">
    <property type="component" value="Unassembled WGS sequence"/>
</dbReference>
<dbReference type="Gene3D" id="1.10.10.470">
    <property type="entry name" value="Maltooligosyl trehalose synthase, domain 4"/>
    <property type="match status" value="1"/>
</dbReference>
<dbReference type="InterPro" id="IPR012767">
    <property type="entry name" value="Trehalose_TreY"/>
</dbReference>
<dbReference type="InterPro" id="IPR006047">
    <property type="entry name" value="GH13_cat_dom"/>
</dbReference>
<dbReference type="InterPro" id="IPR017853">
    <property type="entry name" value="GH"/>
</dbReference>
<dbReference type="GO" id="GO:0005992">
    <property type="term" value="P:trehalose biosynthetic process"/>
    <property type="evidence" value="ECO:0007669"/>
    <property type="project" value="TreeGrafter"/>
</dbReference>
<dbReference type="CDD" id="cd11336">
    <property type="entry name" value="AmyAc_MTSase"/>
    <property type="match status" value="1"/>
</dbReference>
<evidence type="ECO:0000259" key="1">
    <source>
        <dbReference type="SMART" id="SM00642"/>
    </source>
</evidence>
<dbReference type="NCBIfam" id="TIGR02401">
    <property type="entry name" value="trehalose_TreY"/>
    <property type="match status" value="1"/>
</dbReference>
<accession>A0A135P1Y0</accession>
<dbReference type="SUPFAM" id="SSF51445">
    <property type="entry name" value="(Trans)glycosidases"/>
    <property type="match status" value="1"/>
</dbReference>
<dbReference type="RefSeq" id="WP_082760198.1">
    <property type="nucleotide sequence ID" value="NZ_KQ961026.1"/>
</dbReference>
<dbReference type="PANTHER" id="PTHR10357:SF216">
    <property type="entry name" value="MALTOOLIGOSYL TREHALOSE SYNTHASE-RELATED"/>
    <property type="match status" value="1"/>
</dbReference>
<sequence length="830" mass="92020">MTIPTATYRIQFRNGMNFDRAAAIIPYLKKLGISHLYASPIFTATTGSTHGYDITNANEIDPAIGGREGFDRLVQALKAERLGLILDIVPNHMAASLENSWWKDVIEHGAESRYAHHFDIDWSRRLTLPFLGTDFEVALEADEIQIKADPATGKPSLCYHDAHYPLNPCSYADQEADLLETTDKKCIADIHSRQPYRLTCWRDASHDLSYRRFFEVTGLAGVKVEDPEIFEDTHGLTLELVRNGAVDGLRVDHVDGLANPKEYLERLRRETGPYCYITVEKILGAGESLPADWPVSGTTGYEFIASLSNLFVDHDKLARLQAAYEATTGQPVDMPSQLREAKLLMADKNFAGEFATLLALAMKILGEETGKPHPDEEKIRTALRELVVSFPVYRTYGTKDGLPPQSDAVLAKVVNTISAGPNAPDADALSSLQRILRSGEGQTAQEFRTRFQQLTGPLMAKSVEDTLFYRHNMALALNEVGAEPLPHPYSVERFHAEMAERLAQQPDALSATSTHDTKRGEDARARLYAITEAPELWADAVKRWQSMNAGFKQMLDDGSAPEPAVEWMLYQALAGAWPRELETTDRRGLQSLEDRFAAYVEKALREAKLRTNWGDSNDVYEDAVIGYARKLLSSENQTFLKDFARTLVPFIKAGSSNSLAQTLIKLTAPGVPDIYQGSEGIDLSLVDPDNRREPAFEALDAQLAAIGDKKDETAKLKQRLIANALDIRRAAPELFGAGRYLPLKVIGNGAECIVAYARVAVDDALIVVAPRLSMRADVDGGLHTVAIDLPDELAHRKYMNVLTKTDVEFGRVLDGSHVARDWGLGLFHRC</sequence>
<dbReference type="PANTHER" id="PTHR10357">
    <property type="entry name" value="ALPHA-AMYLASE FAMILY MEMBER"/>
    <property type="match status" value="1"/>
</dbReference>
<dbReference type="Gene3D" id="3.20.20.80">
    <property type="entry name" value="Glycosidases"/>
    <property type="match status" value="1"/>
</dbReference>
<dbReference type="InterPro" id="IPR013797">
    <property type="entry name" value="Maltooligo_trehalose_synth_4"/>
</dbReference>
<dbReference type="Gene3D" id="3.30.1590.10">
    <property type="entry name" value="Maltooligosyl trehalose synthase, domain 2"/>
    <property type="match status" value="1"/>
</dbReference>
<proteinExistence type="predicted"/>
<dbReference type="STRING" id="2052828.ATO67_07730"/>